<dbReference type="EMBL" id="JAAAJB010000537">
    <property type="protein sequence ID" value="KAG0254108.1"/>
    <property type="molecule type" value="Genomic_DNA"/>
</dbReference>
<keyword evidence="1" id="KW-0812">Transmembrane</keyword>
<keyword evidence="1" id="KW-1133">Transmembrane helix</keyword>
<name>A0A9P6PW27_9FUNG</name>
<dbReference type="Gene3D" id="1.25.10.10">
    <property type="entry name" value="Leucine-rich Repeat Variant"/>
    <property type="match status" value="1"/>
</dbReference>
<reference evidence="2" key="1">
    <citation type="journal article" date="2020" name="Fungal Divers.">
        <title>Resolving the Mortierellaceae phylogeny through synthesis of multi-gene phylogenetics and phylogenomics.</title>
        <authorList>
            <person name="Vandepol N."/>
            <person name="Liber J."/>
            <person name="Desiro A."/>
            <person name="Na H."/>
            <person name="Kennedy M."/>
            <person name="Barry K."/>
            <person name="Grigoriev I.V."/>
            <person name="Miller A.N."/>
            <person name="O'Donnell K."/>
            <person name="Stajich J.E."/>
            <person name="Bonito G."/>
        </authorList>
    </citation>
    <scope>NUCLEOTIDE SEQUENCE</scope>
    <source>
        <strain evidence="2">BC1065</strain>
    </source>
</reference>
<dbReference type="GO" id="GO:0000502">
    <property type="term" value="C:proteasome complex"/>
    <property type="evidence" value="ECO:0007669"/>
    <property type="project" value="UniProtKB-KW"/>
</dbReference>
<feature type="transmembrane region" description="Helical" evidence="1">
    <location>
        <begin position="429"/>
        <end position="447"/>
    </location>
</feature>
<keyword evidence="1" id="KW-0472">Membrane</keyword>
<comment type="caution">
    <text evidence="2">The sequence shown here is derived from an EMBL/GenBank/DDBJ whole genome shotgun (WGS) entry which is preliminary data.</text>
</comment>
<accession>A0A9P6PW27</accession>
<dbReference type="InterPro" id="IPR019538">
    <property type="entry name" value="PSMD5"/>
</dbReference>
<dbReference type="AlphaFoldDB" id="A0A9P6PW27"/>
<dbReference type="GO" id="GO:0043248">
    <property type="term" value="P:proteasome assembly"/>
    <property type="evidence" value="ECO:0007669"/>
    <property type="project" value="InterPro"/>
</dbReference>
<dbReference type="PANTHER" id="PTHR13554:SF10">
    <property type="entry name" value="26S PROTEASOME NON-ATPASE REGULATORY SUBUNIT 5"/>
    <property type="match status" value="1"/>
</dbReference>
<dbReference type="SUPFAM" id="SSF48371">
    <property type="entry name" value="ARM repeat"/>
    <property type="match status" value="1"/>
</dbReference>
<evidence type="ECO:0000313" key="3">
    <source>
        <dbReference type="Proteomes" id="UP000807716"/>
    </source>
</evidence>
<proteinExistence type="predicted"/>
<keyword evidence="2" id="KW-0647">Proteasome</keyword>
<dbReference type="InterPro" id="IPR016024">
    <property type="entry name" value="ARM-type_fold"/>
</dbReference>
<gene>
    <name evidence="2" type="primary">PSMD5</name>
    <name evidence="2" type="ORF">DFQ27_007022</name>
</gene>
<keyword evidence="3" id="KW-1185">Reference proteome</keyword>
<protein>
    <submittedName>
        <fullName evidence="2">26S proteasome non-ATPase regulatory subunit 5</fullName>
    </submittedName>
</protein>
<dbReference type="PANTHER" id="PTHR13554">
    <property type="entry name" value="26S PROTEASOME NON-ATPASE REGULATORY SUBUNIT 5-RELATED"/>
    <property type="match status" value="1"/>
</dbReference>
<evidence type="ECO:0000313" key="2">
    <source>
        <dbReference type="EMBL" id="KAG0254108.1"/>
    </source>
</evidence>
<dbReference type="GO" id="GO:0005829">
    <property type="term" value="C:cytosol"/>
    <property type="evidence" value="ECO:0007669"/>
    <property type="project" value="TreeGrafter"/>
</dbReference>
<dbReference type="Pfam" id="PF10508">
    <property type="entry name" value="Proteasom_PSMB"/>
    <property type="match status" value="1"/>
</dbReference>
<sequence>MATNGNNTSAFDQAVDSFMSQQDSQALTGTLLLFDHALQGGDNLEAVQKIHAKIPLPYFFHLLQADYEDQGLTIEMLCKVLTALLKHATFSEIQQTPELLGALKQALASPLDPIHGLGIAQVEKVVDASDDVVATLFASDILTELINGLTSDSIGIAERSKRALLKITNTRARLDALVSEEGARNQIQQLLNSESAVVRTRMLETIVEMALKSDDAEATIESVGFLEPLVKDLSTTDILTRFNLIEMLAELGATASGASFLDRKQVLQQFATAVEQPTRTGSLELSAIVKVYGKMGESERVDFAEYDAKYRILDQIEKLMVGDDDFDPDEPLKIEAMSSFGLVGGNILNLEYVTNSACAETFSSMLASLRREAKVAWFHTVAQIFSCSIDPSHETERIAHAFYKKLEGQGQSPFMARLLAAAKSQAIELAMAALTLMLTLAAYPFAVKAMMASQHHRDMMAFLLDRDSDLTHAAKVARHETIQRILTTVRRHALEDAHGITLPPLLTPEQLSRLDLAYREGPFFQRATATVAIKDLAA</sequence>
<evidence type="ECO:0000256" key="1">
    <source>
        <dbReference type="SAM" id="Phobius"/>
    </source>
</evidence>
<dbReference type="Proteomes" id="UP000807716">
    <property type="component" value="Unassembled WGS sequence"/>
</dbReference>
<dbReference type="InterPro" id="IPR011989">
    <property type="entry name" value="ARM-like"/>
</dbReference>
<organism evidence="2 3">
    <name type="scientific">Actinomortierella ambigua</name>
    <dbReference type="NCBI Taxonomy" id="1343610"/>
    <lineage>
        <taxon>Eukaryota</taxon>
        <taxon>Fungi</taxon>
        <taxon>Fungi incertae sedis</taxon>
        <taxon>Mucoromycota</taxon>
        <taxon>Mortierellomycotina</taxon>
        <taxon>Mortierellomycetes</taxon>
        <taxon>Mortierellales</taxon>
        <taxon>Mortierellaceae</taxon>
        <taxon>Actinomortierella</taxon>
    </lineage>
</organism>
<dbReference type="OrthoDB" id="10250600at2759"/>